<sequence>MTPYLLALLLANAVATLLANPHPGPTQPDALLVFPGQTANLLCALKPDFAIRDHGVSWYQQYPGSAPRFLLYYYSEEEQDRLPGLPQRFSASKDTAQNACILTISPVQPEDDADYYCSVSYSF</sequence>
<accession>A0A4X2LCR7</accession>
<dbReference type="OMA" id="DVAHNAC"/>
<dbReference type="InterPro" id="IPR036179">
    <property type="entry name" value="Ig-like_dom_sf"/>
</dbReference>
<dbReference type="SMART" id="SM00409">
    <property type="entry name" value="IG"/>
    <property type="match status" value="1"/>
</dbReference>
<gene>
    <name evidence="3" type="primary">VPREB3</name>
</gene>
<dbReference type="OrthoDB" id="6103117at2759"/>
<evidence type="ECO:0000259" key="2">
    <source>
        <dbReference type="PROSITE" id="PS50835"/>
    </source>
</evidence>
<organism evidence="3 4">
    <name type="scientific">Vombatus ursinus</name>
    <name type="common">Common wombat</name>
    <dbReference type="NCBI Taxonomy" id="29139"/>
    <lineage>
        <taxon>Eukaryota</taxon>
        <taxon>Metazoa</taxon>
        <taxon>Chordata</taxon>
        <taxon>Craniata</taxon>
        <taxon>Vertebrata</taxon>
        <taxon>Euteleostomi</taxon>
        <taxon>Mammalia</taxon>
        <taxon>Metatheria</taxon>
        <taxon>Diprotodontia</taxon>
        <taxon>Vombatidae</taxon>
        <taxon>Vombatus</taxon>
    </lineage>
</organism>
<keyword evidence="4" id="KW-1185">Reference proteome</keyword>
<dbReference type="InterPro" id="IPR003599">
    <property type="entry name" value="Ig_sub"/>
</dbReference>
<dbReference type="SUPFAM" id="SSF48726">
    <property type="entry name" value="Immunoglobulin"/>
    <property type="match status" value="1"/>
</dbReference>
<reference evidence="3" key="3">
    <citation type="submission" date="2025-09" db="UniProtKB">
        <authorList>
            <consortium name="Ensembl"/>
        </authorList>
    </citation>
    <scope>IDENTIFICATION</scope>
</reference>
<feature type="signal peptide" evidence="1">
    <location>
        <begin position="1"/>
        <end position="19"/>
    </location>
</feature>
<dbReference type="AlphaFoldDB" id="A0A4X2LCR7"/>
<dbReference type="Ensembl" id="ENSVURT00010022211.1">
    <property type="protein sequence ID" value="ENSVURP00010019520.1"/>
    <property type="gene ID" value="ENSVURG00010014886.1"/>
</dbReference>
<dbReference type="Gene3D" id="2.60.40.10">
    <property type="entry name" value="Immunoglobulins"/>
    <property type="match status" value="1"/>
</dbReference>
<dbReference type="GeneTree" id="ENSGT00940000161808"/>
<feature type="domain" description="Ig-like" evidence="2">
    <location>
        <begin position="21"/>
        <end position="123"/>
    </location>
</feature>
<dbReference type="Pfam" id="PF07686">
    <property type="entry name" value="V-set"/>
    <property type="match status" value="1"/>
</dbReference>
<proteinExistence type="predicted"/>
<name>A0A4X2LCR7_VOMUR</name>
<evidence type="ECO:0000313" key="4">
    <source>
        <dbReference type="Proteomes" id="UP000314987"/>
    </source>
</evidence>
<dbReference type="FunFam" id="2.60.40.10:FF:001336">
    <property type="entry name" value="V-set pre-B cell surrogate light chain 3"/>
    <property type="match status" value="1"/>
</dbReference>
<dbReference type="SMART" id="SM00406">
    <property type="entry name" value="IGv"/>
    <property type="match status" value="1"/>
</dbReference>
<dbReference type="STRING" id="29139.ENSVURP00010019520"/>
<evidence type="ECO:0000256" key="1">
    <source>
        <dbReference type="SAM" id="SignalP"/>
    </source>
</evidence>
<dbReference type="PANTHER" id="PTHR23267">
    <property type="entry name" value="IMMUNOGLOBULIN LIGHT CHAIN"/>
    <property type="match status" value="1"/>
</dbReference>
<dbReference type="InterPro" id="IPR007110">
    <property type="entry name" value="Ig-like_dom"/>
</dbReference>
<feature type="chain" id="PRO_5021436930" evidence="1">
    <location>
        <begin position="20"/>
        <end position="123"/>
    </location>
</feature>
<reference evidence="4" key="1">
    <citation type="submission" date="2018-12" db="EMBL/GenBank/DDBJ databases">
        <authorList>
            <person name="Yazar S."/>
        </authorList>
    </citation>
    <scope>NUCLEOTIDE SEQUENCE [LARGE SCALE GENOMIC DNA]</scope>
</reference>
<protein>
    <submittedName>
        <fullName evidence="3">V-set pre-B cell surrogate light chain 3</fullName>
    </submittedName>
</protein>
<reference evidence="3" key="2">
    <citation type="submission" date="2025-08" db="UniProtKB">
        <authorList>
            <consortium name="Ensembl"/>
        </authorList>
    </citation>
    <scope>IDENTIFICATION</scope>
</reference>
<dbReference type="PROSITE" id="PS50835">
    <property type="entry name" value="IG_LIKE"/>
    <property type="match status" value="1"/>
</dbReference>
<keyword evidence="1" id="KW-0732">Signal</keyword>
<dbReference type="InterPro" id="IPR013106">
    <property type="entry name" value="Ig_V-set"/>
</dbReference>
<dbReference type="InterPro" id="IPR050150">
    <property type="entry name" value="IgV_Light_Chain"/>
</dbReference>
<dbReference type="InterPro" id="IPR013783">
    <property type="entry name" value="Ig-like_fold"/>
</dbReference>
<evidence type="ECO:0000313" key="3">
    <source>
        <dbReference type="Ensembl" id="ENSVURP00010019520.1"/>
    </source>
</evidence>
<dbReference type="Proteomes" id="UP000314987">
    <property type="component" value="Unassembled WGS sequence"/>
</dbReference>